<feature type="transmembrane region" description="Helical" evidence="1">
    <location>
        <begin position="235"/>
        <end position="256"/>
    </location>
</feature>
<evidence type="ECO:0000313" key="4">
    <source>
        <dbReference type="Proteomes" id="UP001285441"/>
    </source>
</evidence>
<sequence length="286" mass="31822">MPDLSTNDQAERQGGYTAAASWIARDPDSETFVFRKFDKLAAVNLLYLQSEILDLEKRLEEMHLITIGSYDMNLRDAASTWETLVSQCQGDGARQDAKERMRLIRELRQLLREYHETLLLQSQVAQLKRPESRVLAALRNFFQSPHHILGGKAKSFLNNSADLVALKTPAEVDYLSSFLRRNWVKKKEMSRDGVNQYGRFEEKSITLAVNIVTVAIAAIFLVGSIIGFYHAQGSVTKLCMIAGFTVAFAASVGLITNARRVEIFAATAAYAAVLVVFVSNGALSPN</sequence>
<organism evidence="3 4">
    <name type="scientific">Podospora didyma</name>
    <dbReference type="NCBI Taxonomy" id="330526"/>
    <lineage>
        <taxon>Eukaryota</taxon>
        <taxon>Fungi</taxon>
        <taxon>Dikarya</taxon>
        <taxon>Ascomycota</taxon>
        <taxon>Pezizomycotina</taxon>
        <taxon>Sordariomycetes</taxon>
        <taxon>Sordariomycetidae</taxon>
        <taxon>Sordariales</taxon>
        <taxon>Podosporaceae</taxon>
        <taxon>Podospora</taxon>
    </lineage>
</organism>
<keyword evidence="4" id="KW-1185">Reference proteome</keyword>
<comment type="caution">
    <text evidence="3">The sequence shown here is derived from an EMBL/GenBank/DDBJ whole genome shotgun (WGS) entry which is preliminary data.</text>
</comment>
<proteinExistence type="predicted"/>
<evidence type="ECO:0000313" key="3">
    <source>
        <dbReference type="EMBL" id="KAK3390116.1"/>
    </source>
</evidence>
<dbReference type="Proteomes" id="UP001285441">
    <property type="component" value="Unassembled WGS sequence"/>
</dbReference>
<dbReference type="InterPro" id="IPR046529">
    <property type="entry name" value="DUF6594"/>
</dbReference>
<name>A0AAE0NYP0_9PEZI</name>
<dbReference type="Pfam" id="PF20237">
    <property type="entry name" value="DUF6594"/>
    <property type="match status" value="1"/>
</dbReference>
<dbReference type="AlphaFoldDB" id="A0AAE0NYP0"/>
<feature type="transmembrane region" description="Helical" evidence="1">
    <location>
        <begin position="207"/>
        <end position="229"/>
    </location>
</feature>
<feature type="transmembrane region" description="Helical" evidence="1">
    <location>
        <begin position="263"/>
        <end position="283"/>
    </location>
</feature>
<evidence type="ECO:0000259" key="2">
    <source>
        <dbReference type="Pfam" id="PF20237"/>
    </source>
</evidence>
<keyword evidence="1" id="KW-0472">Membrane</keyword>
<reference evidence="3" key="2">
    <citation type="submission" date="2023-06" db="EMBL/GenBank/DDBJ databases">
        <authorList>
            <consortium name="Lawrence Berkeley National Laboratory"/>
            <person name="Haridas S."/>
            <person name="Hensen N."/>
            <person name="Bonometti L."/>
            <person name="Westerberg I."/>
            <person name="Brannstrom I.O."/>
            <person name="Guillou S."/>
            <person name="Cros-Aarteil S."/>
            <person name="Calhoun S."/>
            <person name="Kuo A."/>
            <person name="Mondo S."/>
            <person name="Pangilinan J."/>
            <person name="Riley R."/>
            <person name="LaButti K."/>
            <person name="Andreopoulos B."/>
            <person name="Lipzen A."/>
            <person name="Chen C."/>
            <person name="Yanf M."/>
            <person name="Daum C."/>
            <person name="Ng V."/>
            <person name="Clum A."/>
            <person name="Steindorff A."/>
            <person name="Ohm R."/>
            <person name="Martin F."/>
            <person name="Silar P."/>
            <person name="Natvig D."/>
            <person name="Lalanne C."/>
            <person name="Gautier V."/>
            <person name="Ament-velasquez S.L."/>
            <person name="Kruys A."/>
            <person name="Hutchinson M.I."/>
            <person name="Powell A.J."/>
            <person name="Barry K."/>
            <person name="Miller A.N."/>
            <person name="Grigoriev I.V."/>
            <person name="Debuchy R."/>
            <person name="Gladieux P."/>
            <person name="Thoren M.H."/>
            <person name="Johannesson H."/>
        </authorList>
    </citation>
    <scope>NUCLEOTIDE SEQUENCE</scope>
    <source>
        <strain evidence="3">CBS 232.78</strain>
    </source>
</reference>
<feature type="domain" description="DUF6594" evidence="2">
    <location>
        <begin position="16"/>
        <end position="275"/>
    </location>
</feature>
<accession>A0AAE0NYP0</accession>
<evidence type="ECO:0000256" key="1">
    <source>
        <dbReference type="SAM" id="Phobius"/>
    </source>
</evidence>
<reference evidence="3" key="1">
    <citation type="journal article" date="2023" name="Mol. Phylogenet. Evol.">
        <title>Genome-scale phylogeny and comparative genomics of the fungal order Sordariales.</title>
        <authorList>
            <person name="Hensen N."/>
            <person name="Bonometti L."/>
            <person name="Westerberg I."/>
            <person name="Brannstrom I.O."/>
            <person name="Guillou S."/>
            <person name="Cros-Aarteil S."/>
            <person name="Calhoun S."/>
            <person name="Haridas S."/>
            <person name="Kuo A."/>
            <person name="Mondo S."/>
            <person name="Pangilinan J."/>
            <person name="Riley R."/>
            <person name="LaButti K."/>
            <person name="Andreopoulos B."/>
            <person name="Lipzen A."/>
            <person name="Chen C."/>
            <person name="Yan M."/>
            <person name="Daum C."/>
            <person name="Ng V."/>
            <person name="Clum A."/>
            <person name="Steindorff A."/>
            <person name="Ohm R.A."/>
            <person name="Martin F."/>
            <person name="Silar P."/>
            <person name="Natvig D.O."/>
            <person name="Lalanne C."/>
            <person name="Gautier V."/>
            <person name="Ament-Velasquez S.L."/>
            <person name="Kruys A."/>
            <person name="Hutchinson M.I."/>
            <person name="Powell A.J."/>
            <person name="Barry K."/>
            <person name="Miller A.N."/>
            <person name="Grigoriev I.V."/>
            <person name="Debuchy R."/>
            <person name="Gladieux P."/>
            <person name="Hiltunen Thoren M."/>
            <person name="Johannesson H."/>
        </authorList>
    </citation>
    <scope>NUCLEOTIDE SEQUENCE</scope>
    <source>
        <strain evidence="3">CBS 232.78</strain>
    </source>
</reference>
<dbReference type="PANTHER" id="PTHR34502:SF4">
    <property type="entry name" value="DUF6594 DOMAIN-CONTAINING PROTEIN"/>
    <property type="match status" value="1"/>
</dbReference>
<keyword evidence="1" id="KW-0812">Transmembrane</keyword>
<dbReference type="EMBL" id="JAULSW010000002">
    <property type="protein sequence ID" value="KAK3390116.1"/>
    <property type="molecule type" value="Genomic_DNA"/>
</dbReference>
<dbReference type="PANTHER" id="PTHR34502">
    <property type="entry name" value="DUF6594 DOMAIN-CONTAINING PROTEIN-RELATED"/>
    <property type="match status" value="1"/>
</dbReference>
<gene>
    <name evidence="3" type="ORF">B0H63DRAFT_464808</name>
</gene>
<keyword evidence="1" id="KW-1133">Transmembrane helix</keyword>
<protein>
    <recommendedName>
        <fullName evidence="2">DUF6594 domain-containing protein</fullName>
    </recommendedName>
</protein>